<dbReference type="AlphaFoldDB" id="U2KAF8"/>
<reference evidence="1 2" key="1">
    <citation type="submission" date="2013-07" db="EMBL/GenBank/DDBJ databases">
        <authorList>
            <person name="Weinstock G."/>
            <person name="Sodergren E."/>
            <person name="Wylie T."/>
            <person name="Fulton L."/>
            <person name="Fulton R."/>
            <person name="Fronick C."/>
            <person name="O'Laughlin M."/>
            <person name="Godfrey J."/>
            <person name="Miner T."/>
            <person name="Herter B."/>
            <person name="Appelbaum E."/>
            <person name="Cordes M."/>
            <person name="Lek S."/>
            <person name="Wollam A."/>
            <person name="Pepin K.H."/>
            <person name="Palsikar V.B."/>
            <person name="Mitreva M."/>
            <person name="Wilson R.K."/>
        </authorList>
    </citation>
    <scope>NUCLEOTIDE SEQUENCE [LARGE SCALE GENOMIC DNA]</scope>
    <source>
        <strain evidence="1 2">ATCC 27760</strain>
    </source>
</reference>
<accession>U2KAF8</accession>
<comment type="caution">
    <text evidence="1">The sequence shown here is derived from an EMBL/GenBank/DDBJ whole genome shotgun (WGS) entry which is preliminary data.</text>
</comment>
<evidence type="ECO:0000313" key="1">
    <source>
        <dbReference type="EMBL" id="ERJ89252.1"/>
    </source>
</evidence>
<protein>
    <submittedName>
        <fullName evidence="1">Uncharacterized protein</fullName>
    </submittedName>
</protein>
<keyword evidence="2" id="KW-1185">Reference proteome</keyword>
<dbReference type="HOGENOM" id="CLU_3172833_0_0_9"/>
<evidence type="ECO:0000313" key="2">
    <source>
        <dbReference type="Proteomes" id="UP000016662"/>
    </source>
</evidence>
<dbReference type="Proteomes" id="UP000016662">
    <property type="component" value="Unassembled WGS sequence"/>
</dbReference>
<dbReference type="EMBL" id="AWVF01000386">
    <property type="protein sequence ID" value="ERJ89252.1"/>
    <property type="molecule type" value="Genomic_DNA"/>
</dbReference>
<organism evidence="1 2">
    <name type="scientific">Ruminococcus callidus ATCC 27760</name>
    <dbReference type="NCBI Taxonomy" id="411473"/>
    <lineage>
        <taxon>Bacteria</taxon>
        <taxon>Bacillati</taxon>
        <taxon>Bacillota</taxon>
        <taxon>Clostridia</taxon>
        <taxon>Eubacteriales</taxon>
        <taxon>Oscillospiraceae</taxon>
        <taxon>Ruminococcus</taxon>
    </lineage>
</organism>
<proteinExistence type="predicted"/>
<gene>
    <name evidence="1" type="ORF">RUMCAL_02975</name>
</gene>
<sequence length="47" mass="5445">MVKGSHLLQLYYNTWSWLQVNRAVLEFTFCLQIQKSSIATNSAMLPL</sequence>
<name>U2KAF8_9FIRM</name>